<dbReference type="Proteomes" id="UP000515208">
    <property type="component" value="Unplaced"/>
</dbReference>
<dbReference type="Pfam" id="PF01213">
    <property type="entry name" value="CAP_N-CM"/>
    <property type="match status" value="1"/>
</dbReference>
<proteinExistence type="predicted"/>
<dbReference type="InterPro" id="IPR013992">
    <property type="entry name" value="Adenylate_cyclase-assoc_CAP_N"/>
</dbReference>
<dbReference type="GO" id="GO:0007015">
    <property type="term" value="P:actin filament organization"/>
    <property type="evidence" value="ECO:0007669"/>
    <property type="project" value="TreeGrafter"/>
</dbReference>
<dbReference type="GO" id="GO:0008179">
    <property type="term" value="F:adenylate cyclase binding"/>
    <property type="evidence" value="ECO:0007669"/>
    <property type="project" value="TreeGrafter"/>
</dbReference>
<dbReference type="InterPro" id="IPR036222">
    <property type="entry name" value="CAP_N_sf"/>
</dbReference>
<evidence type="ECO:0000313" key="1">
    <source>
        <dbReference type="Proteomes" id="UP000515208"/>
    </source>
</evidence>
<dbReference type="PANTHER" id="PTHR10652:SF1">
    <property type="entry name" value="ADENYLYL CYCLASE-ASSOCIATED PROTEIN 1"/>
    <property type="match status" value="1"/>
</dbReference>
<dbReference type="GO" id="GO:0005737">
    <property type="term" value="C:cytoplasm"/>
    <property type="evidence" value="ECO:0007669"/>
    <property type="project" value="TreeGrafter"/>
</dbReference>
<dbReference type="GO" id="GO:0000902">
    <property type="term" value="P:cell morphogenesis"/>
    <property type="evidence" value="ECO:0007669"/>
    <property type="project" value="TreeGrafter"/>
</dbReference>
<organism evidence="1 2">
    <name type="scientific">Bison bison bison</name>
    <name type="common">North American plains bison</name>
    <dbReference type="NCBI Taxonomy" id="43346"/>
    <lineage>
        <taxon>Eukaryota</taxon>
        <taxon>Metazoa</taxon>
        <taxon>Chordata</taxon>
        <taxon>Craniata</taxon>
        <taxon>Vertebrata</taxon>
        <taxon>Euteleostomi</taxon>
        <taxon>Mammalia</taxon>
        <taxon>Eutheria</taxon>
        <taxon>Laurasiatheria</taxon>
        <taxon>Artiodactyla</taxon>
        <taxon>Ruminantia</taxon>
        <taxon>Pecora</taxon>
        <taxon>Bovidae</taxon>
        <taxon>Bovinae</taxon>
        <taxon>Bison</taxon>
    </lineage>
</organism>
<protein>
    <submittedName>
        <fullName evidence="2">Adenylyl cyclase-associated protein 1-like isoform X1</fullName>
    </submittedName>
</protein>
<name>A0A6P3IM27_BISBB</name>
<sequence length="100" mass="10867">MADMRNLVERLERVVGRLEAVSHASDTHCGYGDSAAKAGTTPYVQAFDSLLAGPVAEYLKISKEIGGDVQKHVRRFGPFSHLLRTGGFLQIIVMLGLRAP</sequence>
<dbReference type="PANTHER" id="PTHR10652">
    <property type="entry name" value="ADENYLYL CYCLASE-ASSOCIATED PROTEIN"/>
    <property type="match status" value="1"/>
</dbReference>
<accession>A0A6P3IM27</accession>
<gene>
    <name evidence="2" type="primary">LOC104999138</name>
</gene>
<keyword evidence="1" id="KW-1185">Reference proteome</keyword>
<dbReference type="GO" id="GO:0019933">
    <property type="term" value="P:cAMP-mediated signaling"/>
    <property type="evidence" value="ECO:0007669"/>
    <property type="project" value="TreeGrafter"/>
</dbReference>
<dbReference type="RefSeq" id="XP_010852922.1">
    <property type="nucleotide sequence ID" value="XM_010854620.1"/>
</dbReference>
<dbReference type="PROSITE" id="PS01088">
    <property type="entry name" value="CAP_1"/>
    <property type="match status" value="1"/>
</dbReference>
<dbReference type="KEGG" id="bbis:104999138"/>
<dbReference type="GO" id="GO:0003779">
    <property type="term" value="F:actin binding"/>
    <property type="evidence" value="ECO:0007669"/>
    <property type="project" value="InterPro"/>
</dbReference>
<reference evidence="2" key="1">
    <citation type="submission" date="2025-08" db="UniProtKB">
        <authorList>
            <consortium name="RefSeq"/>
        </authorList>
    </citation>
    <scope>IDENTIFICATION</scope>
    <source>
        <tissue evidence="2">Blood</tissue>
    </source>
</reference>
<dbReference type="InterPro" id="IPR018106">
    <property type="entry name" value="CAP_CS_N"/>
</dbReference>
<dbReference type="InterPro" id="IPR001837">
    <property type="entry name" value="Adenylate_cyclase-assoc_CAP"/>
</dbReference>
<dbReference type="SUPFAM" id="SSF101278">
    <property type="entry name" value="N-terminal domain of adenylylcyclase associated protein, CAP"/>
    <property type="match status" value="1"/>
</dbReference>
<dbReference type="GeneID" id="104999138"/>
<dbReference type="AlphaFoldDB" id="A0A6P3IM27"/>
<evidence type="ECO:0000313" key="2">
    <source>
        <dbReference type="RefSeq" id="XP_010852922.1"/>
    </source>
</evidence>